<dbReference type="InterPro" id="IPR037359">
    <property type="entry name" value="NST/OST"/>
</dbReference>
<dbReference type="eggNOG" id="COG4424">
    <property type="taxonomic scope" value="Bacteria"/>
</dbReference>
<evidence type="ECO:0000313" key="5">
    <source>
        <dbReference type="Proteomes" id="UP000076404"/>
    </source>
</evidence>
<keyword evidence="2" id="KW-0325">Glycoprotein</keyword>
<sequence length="304" mass="33906">MTWQHPPHFLVIGAGRAGTTSLHHYLSQHPQIFLPRVKAPSYWYAVGVPDAMASTLPASFVRDAAEYDALFANSSPGHVRGEVSPVYLASTAVAQRVAATLPAIRIVVMLRHPVDRVYARWVARRRDGLEPTATFEALIAQERDQPLIRPDAHATYLAGGMVSHVLRSWYDAIPADQRLVLWFDDFARDSAASMRTVCRFLGVDDTVPLDTSRSHNRSGGRIRNPMVRAVWSASYPLRRSVRPLVPQALRDRVFQLATSQVDRLPLADETRAQLTDLYRDEILALANLTGRDLSSWLALPARAV</sequence>
<name>A0A143BLZ7_9BACT</name>
<protein>
    <recommendedName>
        <fullName evidence="3">Sulfotransferase domain-containing protein</fullName>
    </recommendedName>
</protein>
<proteinExistence type="predicted"/>
<dbReference type="Gene3D" id="3.40.50.300">
    <property type="entry name" value="P-loop containing nucleotide triphosphate hydrolases"/>
    <property type="match status" value="1"/>
</dbReference>
<dbReference type="InterPro" id="IPR027417">
    <property type="entry name" value="P-loop_NTPase"/>
</dbReference>
<evidence type="ECO:0000259" key="3">
    <source>
        <dbReference type="Pfam" id="PF00685"/>
    </source>
</evidence>
<dbReference type="RefSeq" id="WP_043579339.1">
    <property type="nucleotide sequence ID" value="NZ_CP011454.1"/>
</dbReference>
<feature type="domain" description="Sulfotransferase" evidence="3">
    <location>
        <begin position="6"/>
        <end position="204"/>
    </location>
</feature>
<dbReference type="PANTHER" id="PTHR10605">
    <property type="entry name" value="HEPARAN SULFATE SULFOTRANSFERASE"/>
    <property type="match status" value="1"/>
</dbReference>
<dbReference type="AlphaFoldDB" id="A0A143BLZ7"/>
<dbReference type="GO" id="GO:0008146">
    <property type="term" value="F:sulfotransferase activity"/>
    <property type="evidence" value="ECO:0007669"/>
    <property type="project" value="InterPro"/>
</dbReference>
<dbReference type="STRING" id="1379270.GEMMAAP_17090"/>
<evidence type="ECO:0000313" key="4">
    <source>
        <dbReference type="EMBL" id="AMW06038.1"/>
    </source>
</evidence>
<dbReference type="Proteomes" id="UP000076404">
    <property type="component" value="Chromosome"/>
</dbReference>
<dbReference type="Pfam" id="PF00685">
    <property type="entry name" value="Sulfotransfer_1"/>
    <property type="match status" value="1"/>
</dbReference>
<organism evidence="4 5">
    <name type="scientific">Gemmatimonas phototrophica</name>
    <dbReference type="NCBI Taxonomy" id="1379270"/>
    <lineage>
        <taxon>Bacteria</taxon>
        <taxon>Pseudomonadati</taxon>
        <taxon>Gemmatimonadota</taxon>
        <taxon>Gemmatimonadia</taxon>
        <taxon>Gemmatimonadales</taxon>
        <taxon>Gemmatimonadaceae</taxon>
        <taxon>Gemmatimonas</taxon>
    </lineage>
</organism>
<accession>A0A143BLZ7</accession>
<evidence type="ECO:0000256" key="2">
    <source>
        <dbReference type="ARBA" id="ARBA00023180"/>
    </source>
</evidence>
<dbReference type="InterPro" id="IPR000863">
    <property type="entry name" value="Sulfotransferase_dom"/>
</dbReference>
<keyword evidence="1" id="KW-0808">Transferase</keyword>
<dbReference type="OrthoDB" id="9797480at2"/>
<reference evidence="4 5" key="1">
    <citation type="journal article" date="2014" name="Proc. Natl. Acad. Sci. U.S.A.">
        <title>Functional type 2 photosynthetic reaction centers found in the rare bacterial phylum Gemmatimonadetes.</title>
        <authorList>
            <person name="Zeng Y."/>
            <person name="Feng F."/>
            <person name="Medova H."/>
            <person name="Dean J."/>
            <person name="Koblizek M."/>
        </authorList>
    </citation>
    <scope>NUCLEOTIDE SEQUENCE [LARGE SCALE GENOMIC DNA]</scope>
    <source>
        <strain evidence="4 5">AP64</strain>
    </source>
</reference>
<dbReference type="EMBL" id="CP011454">
    <property type="protein sequence ID" value="AMW06038.1"/>
    <property type="molecule type" value="Genomic_DNA"/>
</dbReference>
<dbReference type="KEGG" id="gph:GEMMAAP_17090"/>
<reference evidence="4 5" key="2">
    <citation type="journal article" date="2016" name="Environ. Microbiol. Rep.">
        <title>Metagenomic evidence for the presence of phototrophic Gemmatimonadetes bacteria in diverse environments.</title>
        <authorList>
            <person name="Zeng Y."/>
            <person name="Baumbach J."/>
            <person name="Barbosa E.G."/>
            <person name="Azevedo V."/>
            <person name="Zhang C."/>
            <person name="Koblizek M."/>
        </authorList>
    </citation>
    <scope>NUCLEOTIDE SEQUENCE [LARGE SCALE GENOMIC DNA]</scope>
    <source>
        <strain evidence="4 5">AP64</strain>
    </source>
</reference>
<gene>
    <name evidence="4" type="ORF">GEMMAAP_17090</name>
</gene>
<dbReference type="PANTHER" id="PTHR10605:SF56">
    <property type="entry name" value="BIFUNCTIONAL HEPARAN SULFATE N-DEACETYLASE_N-SULFOTRANSFERASE"/>
    <property type="match status" value="1"/>
</dbReference>
<dbReference type="SUPFAM" id="SSF52540">
    <property type="entry name" value="P-loop containing nucleoside triphosphate hydrolases"/>
    <property type="match status" value="1"/>
</dbReference>
<evidence type="ECO:0000256" key="1">
    <source>
        <dbReference type="ARBA" id="ARBA00022679"/>
    </source>
</evidence>
<keyword evidence="5" id="KW-1185">Reference proteome</keyword>